<dbReference type="EMBL" id="LXQA010324397">
    <property type="protein sequence ID" value="MCI43979.1"/>
    <property type="molecule type" value="Genomic_DNA"/>
</dbReference>
<reference evidence="2 3" key="1">
    <citation type="journal article" date="2018" name="Front. Plant Sci.">
        <title>Red Clover (Trifolium pratense) and Zigzag Clover (T. medium) - A Picture of Genomic Similarities and Differences.</title>
        <authorList>
            <person name="Dluhosova J."/>
            <person name="Istvanek J."/>
            <person name="Nedelnik J."/>
            <person name="Repkova J."/>
        </authorList>
    </citation>
    <scope>NUCLEOTIDE SEQUENCE [LARGE SCALE GENOMIC DNA]</scope>
    <source>
        <strain evidence="3">cv. 10/8</strain>
        <tissue evidence="2">Leaf</tissue>
    </source>
</reference>
<feature type="region of interest" description="Disordered" evidence="1">
    <location>
        <begin position="1"/>
        <end position="73"/>
    </location>
</feature>
<keyword evidence="3" id="KW-1185">Reference proteome</keyword>
<dbReference type="Proteomes" id="UP000265520">
    <property type="component" value="Unassembled WGS sequence"/>
</dbReference>
<dbReference type="AlphaFoldDB" id="A0A392S5K7"/>
<name>A0A392S5K7_9FABA</name>
<proteinExistence type="predicted"/>
<feature type="compositionally biased region" description="Polar residues" evidence="1">
    <location>
        <begin position="27"/>
        <end position="65"/>
    </location>
</feature>
<evidence type="ECO:0000256" key="1">
    <source>
        <dbReference type="SAM" id="MobiDB-lite"/>
    </source>
</evidence>
<sequence length="108" mass="11993">RYKTGPGSWARTQKSSWAYREREGKGLSNSTQTGSDFGKTRTNSFASGSQVGSTLSQNSTANSRASSDRRNTRGICHLPASEVNERRAKGFCFRCNERWDPLHQCASK</sequence>
<evidence type="ECO:0000313" key="2">
    <source>
        <dbReference type="EMBL" id="MCI43979.1"/>
    </source>
</evidence>
<protein>
    <submittedName>
        <fullName evidence="2">Uncharacterized protein</fullName>
    </submittedName>
</protein>
<organism evidence="2 3">
    <name type="scientific">Trifolium medium</name>
    <dbReference type="NCBI Taxonomy" id="97028"/>
    <lineage>
        <taxon>Eukaryota</taxon>
        <taxon>Viridiplantae</taxon>
        <taxon>Streptophyta</taxon>
        <taxon>Embryophyta</taxon>
        <taxon>Tracheophyta</taxon>
        <taxon>Spermatophyta</taxon>
        <taxon>Magnoliopsida</taxon>
        <taxon>eudicotyledons</taxon>
        <taxon>Gunneridae</taxon>
        <taxon>Pentapetalae</taxon>
        <taxon>rosids</taxon>
        <taxon>fabids</taxon>
        <taxon>Fabales</taxon>
        <taxon>Fabaceae</taxon>
        <taxon>Papilionoideae</taxon>
        <taxon>50 kb inversion clade</taxon>
        <taxon>NPAAA clade</taxon>
        <taxon>Hologalegina</taxon>
        <taxon>IRL clade</taxon>
        <taxon>Trifolieae</taxon>
        <taxon>Trifolium</taxon>
    </lineage>
</organism>
<feature type="non-terminal residue" evidence="2">
    <location>
        <position position="1"/>
    </location>
</feature>
<accession>A0A392S5K7</accession>
<comment type="caution">
    <text evidence="2">The sequence shown here is derived from an EMBL/GenBank/DDBJ whole genome shotgun (WGS) entry which is preliminary data.</text>
</comment>
<evidence type="ECO:0000313" key="3">
    <source>
        <dbReference type="Proteomes" id="UP000265520"/>
    </source>
</evidence>